<keyword evidence="3" id="KW-1003">Cell membrane</keyword>
<dbReference type="Pfam" id="PF18372">
    <property type="entry name" value="I-EGF_1"/>
    <property type="match status" value="1"/>
</dbReference>
<comment type="caution">
    <text evidence="24">The sequence shown here is derived from an EMBL/GenBank/DDBJ whole genome shotgun (WGS) entry which is preliminary data.</text>
</comment>
<dbReference type="AlphaFoldDB" id="A0AAD8DB56"/>
<evidence type="ECO:0000256" key="1">
    <source>
        <dbReference type="ARBA" id="ARBA00004251"/>
    </source>
</evidence>
<dbReference type="SUPFAM" id="SSF69687">
    <property type="entry name" value="Integrin beta tail domain"/>
    <property type="match status" value="1"/>
</dbReference>
<keyword evidence="9" id="KW-0106">Calcium</keyword>
<reference evidence="24" key="1">
    <citation type="submission" date="2022-02" db="EMBL/GenBank/DDBJ databases">
        <title>Atlantic sturgeon de novo genome assembly.</title>
        <authorList>
            <person name="Stock M."/>
            <person name="Klopp C."/>
            <person name="Guiguen Y."/>
            <person name="Cabau C."/>
            <person name="Parinello H."/>
            <person name="Santidrian Yebra-Pimentel E."/>
            <person name="Kuhl H."/>
            <person name="Dirks R.P."/>
            <person name="Guessner J."/>
            <person name="Wuertz S."/>
            <person name="Du K."/>
            <person name="Schartl M."/>
        </authorList>
    </citation>
    <scope>NUCLEOTIDE SEQUENCE</scope>
    <source>
        <strain evidence="24">STURGEONOMICS-FGT-2020</strain>
        <tissue evidence="24">Whole blood</tissue>
    </source>
</reference>
<feature type="disulfide bond" evidence="17">
    <location>
        <begin position="430"/>
        <end position="671"/>
    </location>
</feature>
<feature type="transmembrane region" description="Helical" evidence="19">
    <location>
        <begin position="712"/>
        <end position="735"/>
    </location>
</feature>
<evidence type="ECO:0000313" key="25">
    <source>
        <dbReference type="Proteomes" id="UP001230051"/>
    </source>
</evidence>
<keyword evidence="14 19" id="KW-0472">Membrane</keyword>
<dbReference type="FunFam" id="3.30.1680.10:FF:000002">
    <property type="entry name" value="Integrin beta"/>
    <property type="match status" value="1"/>
</dbReference>
<feature type="domain" description="Integrin beta subunit VWA" evidence="21">
    <location>
        <begin position="32"/>
        <end position="457"/>
    </location>
</feature>
<evidence type="ECO:0000256" key="13">
    <source>
        <dbReference type="ARBA" id="ARBA00023037"/>
    </source>
</evidence>
<keyword evidence="8" id="KW-0677">Repeat</keyword>
<feature type="disulfide bond" evidence="17">
    <location>
        <begin position="476"/>
        <end position="515"/>
    </location>
</feature>
<dbReference type="Gene3D" id="3.40.50.410">
    <property type="entry name" value="von Willebrand factor, type A domain"/>
    <property type="match status" value="1"/>
</dbReference>
<keyword evidence="10" id="KW-0460">Magnesium</keyword>
<accession>A0AAD8DB56</accession>
<dbReference type="InterPro" id="IPR040622">
    <property type="entry name" value="EGF_integrin_1"/>
</dbReference>
<feature type="disulfide bond" evidence="17">
    <location>
        <begin position="603"/>
        <end position="608"/>
    </location>
</feature>
<keyword evidence="13 18" id="KW-0401">Integrin</keyword>
<dbReference type="GO" id="GO:0001540">
    <property type="term" value="F:amyloid-beta binding"/>
    <property type="evidence" value="ECO:0007669"/>
    <property type="project" value="TreeGrafter"/>
</dbReference>
<keyword evidence="16" id="KW-0325">Glycoprotein</keyword>
<dbReference type="Gene3D" id="3.30.1680.10">
    <property type="entry name" value="ligand-binding face of the semaphorins, domain 2"/>
    <property type="match status" value="1"/>
</dbReference>
<name>A0AAD8DB56_ACIOX</name>
<keyword evidence="7 20" id="KW-0732">Signal</keyword>
<dbReference type="GO" id="GO:0007159">
    <property type="term" value="P:leukocyte cell-cell adhesion"/>
    <property type="evidence" value="ECO:0007669"/>
    <property type="project" value="TreeGrafter"/>
</dbReference>
<evidence type="ECO:0000256" key="17">
    <source>
        <dbReference type="PIRSR" id="PIRSR002512-1"/>
    </source>
</evidence>
<evidence type="ECO:0000256" key="7">
    <source>
        <dbReference type="ARBA" id="ARBA00022729"/>
    </source>
</evidence>
<dbReference type="SUPFAM" id="SSF103575">
    <property type="entry name" value="Plexin repeat"/>
    <property type="match status" value="1"/>
</dbReference>
<dbReference type="GO" id="GO:0009986">
    <property type="term" value="C:cell surface"/>
    <property type="evidence" value="ECO:0007669"/>
    <property type="project" value="TreeGrafter"/>
</dbReference>
<feature type="disulfide bond" evidence="17">
    <location>
        <begin position="492"/>
        <end position="506"/>
    </location>
</feature>
<dbReference type="PIRSF" id="PIRSF002512">
    <property type="entry name" value="Integrin_B"/>
    <property type="match status" value="1"/>
</dbReference>
<organism evidence="24 25">
    <name type="scientific">Acipenser oxyrinchus oxyrinchus</name>
    <dbReference type="NCBI Taxonomy" id="40147"/>
    <lineage>
        <taxon>Eukaryota</taxon>
        <taxon>Metazoa</taxon>
        <taxon>Chordata</taxon>
        <taxon>Craniata</taxon>
        <taxon>Vertebrata</taxon>
        <taxon>Euteleostomi</taxon>
        <taxon>Actinopterygii</taxon>
        <taxon>Chondrostei</taxon>
        <taxon>Acipenseriformes</taxon>
        <taxon>Acipenseridae</taxon>
        <taxon>Acipenser</taxon>
    </lineage>
</organism>
<dbReference type="GO" id="GO:0046872">
    <property type="term" value="F:metal ion binding"/>
    <property type="evidence" value="ECO:0007669"/>
    <property type="project" value="UniProtKB-KW"/>
</dbReference>
<evidence type="ECO:0000256" key="2">
    <source>
        <dbReference type="ARBA" id="ARBA00007449"/>
    </source>
</evidence>
<feature type="domain" description="Integrin beta subunit tail" evidence="23">
    <location>
        <begin position="629"/>
        <end position="706"/>
    </location>
</feature>
<dbReference type="SUPFAM" id="SSF69179">
    <property type="entry name" value="Integrin domains"/>
    <property type="match status" value="1"/>
</dbReference>
<dbReference type="SMART" id="SM00187">
    <property type="entry name" value="INB"/>
    <property type="match status" value="1"/>
</dbReference>
<dbReference type="PROSITE" id="PS52047">
    <property type="entry name" value="I_EGF_2"/>
    <property type="match status" value="2"/>
</dbReference>
<evidence type="ECO:0000256" key="19">
    <source>
        <dbReference type="SAM" id="Phobius"/>
    </source>
</evidence>
<dbReference type="Gene3D" id="2.10.25.10">
    <property type="entry name" value="Laminin"/>
    <property type="match status" value="4"/>
</dbReference>
<keyword evidence="25" id="KW-1185">Reference proteome</keyword>
<feature type="disulfide bond" evidence="17">
    <location>
        <begin position="46"/>
        <end position="62"/>
    </location>
</feature>
<feature type="disulfide bond" evidence="17">
    <location>
        <begin position="202"/>
        <end position="209"/>
    </location>
</feature>
<feature type="disulfide bond" evidence="17">
    <location>
        <begin position="481"/>
        <end position="490"/>
    </location>
</feature>
<evidence type="ECO:0000256" key="20">
    <source>
        <dbReference type="SAM" id="SignalP"/>
    </source>
</evidence>
<keyword evidence="4" id="KW-0245">EGF-like domain</keyword>
<protein>
    <recommendedName>
        <fullName evidence="18">Integrin beta</fullName>
    </recommendedName>
</protein>
<evidence type="ECO:0000256" key="15">
    <source>
        <dbReference type="ARBA" id="ARBA00023157"/>
    </source>
</evidence>
<feature type="disulfide bond" evidence="17">
    <location>
        <begin position="257"/>
        <end position="297"/>
    </location>
</feature>
<dbReference type="FunFam" id="2.10.25.10:FF:000043">
    <property type="entry name" value="Integrin beta"/>
    <property type="match status" value="1"/>
</dbReference>
<evidence type="ECO:0000256" key="8">
    <source>
        <dbReference type="ARBA" id="ARBA00022737"/>
    </source>
</evidence>
<evidence type="ECO:0000256" key="12">
    <source>
        <dbReference type="ARBA" id="ARBA00022989"/>
    </source>
</evidence>
<feature type="signal peptide" evidence="20">
    <location>
        <begin position="1"/>
        <end position="22"/>
    </location>
</feature>
<feature type="disulfide bond" evidence="17">
    <location>
        <begin position="521"/>
        <end position="526"/>
    </location>
</feature>
<evidence type="ECO:0000256" key="5">
    <source>
        <dbReference type="ARBA" id="ARBA00022692"/>
    </source>
</evidence>
<keyword evidence="5 18" id="KW-0812">Transmembrane</keyword>
<dbReference type="InterPro" id="IPR033760">
    <property type="entry name" value="Integrin_beta_N"/>
</dbReference>
<proteinExistence type="inferred from homology"/>
<dbReference type="Pfam" id="PF23105">
    <property type="entry name" value="EGF_integrin"/>
    <property type="match status" value="1"/>
</dbReference>
<keyword evidence="11 18" id="KW-0130">Cell adhesion</keyword>
<sequence length="776" mass="85482">MSPYLSFLLLSLVLLDREVVLSQECTKINVNTCKDCITSGAFCAWCKQKNFINKGEPDSARCDTKEELEKRGCTDTNIHNPSSIFTPIVDTPLRSGKQQIQLAPQEINLELRPENFVIISGKPTTFPVRFKHAEGYPVDLYYLMDLSYSMNDDLEKVKDLGTDILKALKQITPYARIGFGSFVDKTVLPYTNTQPDKLKKPCPDAEQYCQAAFGYQHVLSLTDDGTRFQQEVSAQFISGNLDSPEGGLDAMMQAAVCGDKIGWGNNTRLLVYTSDDGFHFAGDGKLGSILTPNDGKCHLEGNRYTKSNELDYPSVGELAVKLAENNIQPIFAVTSDMKSVYKELSDMIPKSAVGELATDSSNVVTLIKDAYSNLSSTVIIEHNNLPDGVTISYISNCADETKTNEPKGSCSNVKINQEISFDVTVTAERCMEPQSFEIRPLGFTEKLTVKITTPCQCECDDQRDPADCNSKGHIECGICSCDSGHVGQNCECRVGDKTEKELNQGCRRDNGTSICSNLGDCVCGVCQCHASETPGKQIYGTFCECDNMNCELNNGKLCGGHGKCDCGKCLCEENYQGSACQCLKSDEVCKNANGTVCSGRGHCECNVCKCKPGYQPPFCGECPACPSPCPKYATCIECLAFGTGPHHRNCSESCSTIRTIIVDRLVEINVCKEKDFKDCWMFFSMKEMDGENVYEAQISKEQECPNILSPEFLAGVIGGGVLLGGLVVLFLWRGVVEVLDKKRKYNIASVTQMKIREQPEKERFTRRESFSKSSTN</sequence>
<dbReference type="InterPro" id="IPR057073">
    <property type="entry name" value="EGF_integrin_2"/>
</dbReference>
<evidence type="ECO:0000256" key="11">
    <source>
        <dbReference type="ARBA" id="ARBA00022889"/>
    </source>
</evidence>
<dbReference type="InterPro" id="IPR015812">
    <property type="entry name" value="Integrin_bsu"/>
</dbReference>
<feature type="disulfide bond" evidence="17">
    <location>
        <begin position="582"/>
        <end position="589"/>
    </location>
</feature>
<evidence type="ECO:0000256" key="3">
    <source>
        <dbReference type="ARBA" id="ARBA00022475"/>
    </source>
</evidence>
<dbReference type="SMART" id="SM00423">
    <property type="entry name" value="PSI"/>
    <property type="match status" value="1"/>
</dbReference>
<feature type="disulfide bond" evidence="17">
    <location>
        <begin position="523"/>
        <end position="558"/>
    </location>
</feature>
<feature type="domain" description="PSI" evidence="22">
    <location>
        <begin position="24"/>
        <end position="74"/>
    </location>
</feature>
<evidence type="ECO:0000259" key="23">
    <source>
        <dbReference type="SMART" id="SM01242"/>
    </source>
</evidence>
<feature type="disulfide bond" evidence="17">
    <location>
        <begin position="455"/>
        <end position="459"/>
    </location>
</feature>
<feature type="disulfide bond" evidence="17">
    <location>
        <begin position="654"/>
        <end position="679"/>
    </location>
</feature>
<feature type="disulfide bond" evidence="17">
    <location>
        <begin position="605"/>
        <end position="650"/>
    </location>
</feature>
<dbReference type="InterPro" id="IPR013111">
    <property type="entry name" value="EGF_extracell"/>
</dbReference>
<dbReference type="GO" id="GO:0008305">
    <property type="term" value="C:integrin complex"/>
    <property type="evidence" value="ECO:0007669"/>
    <property type="project" value="TreeGrafter"/>
</dbReference>
<dbReference type="InterPro" id="IPR036349">
    <property type="entry name" value="Integrin_bsu_tail_dom_sf"/>
</dbReference>
<dbReference type="FunFam" id="2.10.25.10:FF:000155">
    <property type="entry name" value="Integrin beta"/>
    <property type="match status" value="1"/>
</dbReference>
<feature type="disulfide bond" evidence="17">
    <location>
        <begin position="528"/>
        <end position="543"/>
    </location>
</feature>
<feature type="disulfide bond" evidence="17">
    <location>
        <begin position="36"/>
        <end position="73"/>
    </location>
</feature>
<keyword evidence="12 19" id="KW-1133">Transmembrane helix</keyword>
<dbReference type="GO" id="GO:0005178">
    <property type="term" value="F:integrin binding"/>
    <property type="evidence" value="ECO:0007669"/>
    <property type="project" value="TreeGrafter"/>
</dbReference>
<dbReference type="PRINTS" id="PR01186">
    <property type="entry name" value="INTEGRINB"/>
</dbReference>
<evidence type="ECO:0000256" key="4">
    <source>
        <dbReference type="ARBA" id="ARBA00022536"/>
    </source>
</evidence>
<gene>
    <name evidence="24" type="primary">ITGB2</name>
    <name evidence="24" type="ORF">AOXY_G14059</name>
</gene>
<feature type="disulfide bond" evidence="17">
    <location>
        <begin position="566"/>
        <end position="597"/>
    </location>
</feature>
<dbReference type="SUPFAM" id="SSF53300">
    <property type="entry name" value="vWA-like"/>
    <property type="match status" value="1"/>
</dbReference>
<dbReference type="FunFam" id="3.40.50.410:FF:000002">
    <property type="entry name" value="Integrin beta"/>
    <property type="match status" value="1"/>
</dbReference>
<dbReference type="InterPro" id="IPR036465">
    <property type="entry name" value="vWFA_dom_sf"/>
</dbReference>
<dbReference type="Pfam" id="PF07974">
    <property type="entry name" value="EGF_2"/>
    <property type="match status" value="2"/>
</dbReference>
<feature type="disulfide bond" evidence="17">
    <location>
        <begin position="564"/>
        <end position="569"/>
    </location>
</feature>
<dbReference type="InterPro" id="IPR032695">
    <property type="entry name" value="Integrin_dom_sf"/>
</dbReference>
<feature type="disulfide bond" evidence="17">
    <location>
        <begin position="629"/>
        <end position="638"/>
    </location>
</feature>
<dbReference type="SMART" id="SM01242">
    <property type="entry name" value="Integrin_B_tail"/>
    <property type="match status" value="1"/>
</dbReference>
<evidence type="ECO:0000259" key="22">
    <source>
        <dbReference type="SMART" id="SM00423"/>
    </source>
</evidence>
<dbReference type="PANTHER" id="PTHR10082:SF15">
    <property type="entry name" value="INTEGRIN BETA-2"/>
    <property type="match status" value="1"/>
</dbReference>
<dbReference type="InterPro" id="IPR016201">
    <property type="entry name" value="PSI"/>
</dbReference>
<feature type="disulfide bond" evidence="17">
    <location>
        <begin position="635"/>
        <end position="704"/>
    </location>
</feature>
<dbReference type="Pfam" id="PF07965">
    <property type="entry name" value="Integrin_B_tail"/>
    <property type="match status" value="1"/>
</dbReference>
<feature type="disulfide bond" evidence="17">
    <location>
        <begin position="571"/>
        <end position="580"/>
    </location>
</feature>
<dbReference type="GO" id="GO:0007229">
    <property type="term" value="P:integrin-mediated signaling pathway"/>
    <property type="evidence" value="ECO:0007669"/>
    <property type="project" value="UniProtKB-KW"/>
</dbReference>
<dbReference type="GO" id="GO:0019901">
    <property type="term" value="F:protein kinase binding"/>
    <property type="evidence" value="ECO:0007669"/>
    <property type="project" value="TreeGrafter"/>
</dbReference>
<dbReference type="PROSITE" id="PS00243">
    <property type="entry name" value="I_EGF_1"/>
    <property type="match status" value="1"/>
</dbReference>
<dbReference type="PANTHER" id="PTHR10082">
    <property type="entry name" value="INTEGRIN BETA SUBUNIT"/>
    <property type="match status" value="1"/>
</dbReference>
<dbReference type="Proteomes" id="UP001230051">
    <property type="component" value="Unassembled WGS sequence"/>
</dbReference>
<dbReference type="Pfam" id="PF00362">
    <property type="entry name" value="Integrin_beta"/>
    <property type="match status" value="1"/>
</dbReference>
<evidence type="ECO:0000313" key="24">
    <source>
        <dbReference type="EMBL" id="KAK1165502.1"/>
    </source>
</evidence>
<evidence type="ECO:0000256" key="9">
    <source>
        <dbReference type="ARBA" id="ARBA00022837"/>
    </source>
</evidence>
<keyword evidence="6" id="KW-0479">Metal-binding</keyword>
<evidence type="ECO:0000256" key="18">
    <source>
        <dbReference type="RuleBase" id="RU000633"/>
    </source>
</evidence>
<dbReference type="GO" id="GO:0033627">
    <property type="term" value="P:cell adhesion mediated by integrin"/>
    <property type="evidence" value="ECO:0007669"/>
    <property type="project" value="TreeGrafter"/>
</dbReference>
<dbReference type="Gene3D" id="2.60.40.1510">
    <property type="entry name" value="ntegrin, alpha v. Chain A, domain 3"/>
    <property type="match status" value="1"/>
</dbReference>
<evidence type="ECO:0000256" key="6">
    <source>
        <dbReference type="ARBA" id="ARBA00022723"/>
    </source>
</evidence>
<dbReference type="InterPro" id="IPR012896">
    <property type="entry name" value="Integrin_bsu_tail"/>
</dbReference>
<dbReference type="GO" id="GO:0030593">
    <property type="term" value="P:neutrophil chemotaxis"/>
    <property type="evidence" value="ECO:0007669"/>
    <property type="project" value="TreeGrafter"/>
</dbReference>
<dbReference type="Pfam" id="PF17205">
    <property type="entry name" value="PSI_integrin"/>
    <property type="match status" value="1"/>
</dbReference>
<keyword evidence="15 17" id="KW-1015">Disulfide bond</keyword>
<feature type="disulfide bond" evidence="17">
    <location>
        <begin position="622"/>
        <end position="625"/>
    </location>
</feature>
<feature type="disulfide bond" evidence="17">
    <location>
        <begin position="545"/>
        <end position="550"/>
    </location>
</feature>
<feature type="disulfide bond" evidence="17">
    <location>
        <begin position="33"/>
        <end position="43"/>
    </location>
</feature>
<feature type="disulfide bond" evidence="17">
    <location>
        <begin position="610"/>
        <end position="619"/>
    </location>
</feature>
<dbReference type="InterPro" id="IPR002369">
    <property type="entry name" value="Integrin_bsu_VWA"/>
</dbReference>
<feature type="chain" id="PRO_5042100523" description="Integrin beta" evidence="20">
    <location>
        <begin position="23"/>
        <end position="776"/>
    </location>
</feature>
<evidence type="ECO:0000256" key="14">
    <source>
        <dbReference type="ARBA" id="ARBA00023136"/>
    </source>
</evidence>
<evidence type="ECO:0000256" key="10">
    <source>
        <dbReference type="ARBA" id="ARBA00022842"/>
    </source>
</evidence>
<dbReference type="GO" id="GO:0005925">
    <property type="term" value="C:focal adhesion"/>
    <property type="evidence" value="ECO:0007669"/>
    <property type="project" value="TreeGrafter"/>
</dbReference>
<comment type="similarity">
    <text evidence="2 18">Belongs to the integrin beta chain family.</text>
</comment>
<feature type="disulfide bond" evidence="17">
    <location>
        <begin position="397"/>
        <end position="410"/>
    </location>
</feature>
<dbReference type="InterPro" id="IPR057243">
    <property type="entry name" value="Integrin_I-EGF_CS"/>
</dbReference>
<evidence type="ECO:0000256" key="16">
    <source>
        <dbReference type="ARBA" id="ARBA00023180"/>
    </source>
</evidence>
<evidence type="ECO:0000259" key="21">
    <source>
        <dbReference type="SMART" id="SM00187"/>
    </source>
</evidence>
<dbReference type="SUPFAM" id="SSF57196">
    <property type="entry name" value="EGF/Laminin"/>
    <property type="match status" value="2"/>
</dbReference>
<comment type="subcellular location">
    <subcellularLocation>
        <location evidence="1 18">Cell membrane</location>
        <topology evidence="1 18">Single-pass type I membrane protein</topology>
    </subcellularLocation>
</comment>
<dbReference type="GO" id="GO:0007160">
    <property type="term" value="P:cell-matrix adhesion"/>
    <property type="evidence" value="ECO:0007669"/>
    <property type="project" value="TreeGrafter"/>
</dbReference>
<dbReference type="EMBL" id="JAGXEW010000012">
    <property type="protein sequence ID" value="KAK1165502.1"/>
    <property type="molecule type" value="Genomic_DNA"/>
</dbReference>